<dbReference type="Proteomes" id="UP000628736">
    <property type="component" value="Unassembled WGS sequence"/>
</dbReference>
<keyword evidence="6 7" id="KW-0472">Membrane</keyword>
<evidence type="ECO:0000256" key="4">
    <source>
        <dbReference type="ARBA" id="ARBA00022692"/>
    </source>
</evidence>
<keyword evidence="4 7" id="KW-0812">Transmembrane</keyword>
<sequence length="185" mass="19372">MNIMVDLFVTFAKVGVCTFGGGYAMLPILQREVVEKKGWATEEELTDYFAVGQCTPGIIAVNTATFIGYKYRGIPGGVLATLGLVFPSLVIITLIAAFLSNFADIPVVQHALAGINAAVVALIAASVVKLGKSNLKDALSVCIFLAVLLLAFFVDLSPVILIVCSGVVGYVARMIAGMKKGGADQ</sequence>
<dbReference type="PANTHER" id="PTHR43663:SF1">
    <property type="entry name" value="CHROMATE TRANSPORTER"/>
    <property type="match status" value="1"/>
</dbReference>
<feature type="transmembrane region" description="Helical" evidence="7">
    <location>
        <begin position="48"/>
        <end position="69"/>
    </location>
</feature>
<evidence type="ECO:0000313" key="9">
    <source>
        <dbReference type="Proteomes" id="UP000628736"/>
    </source>
</evidence>
<comment type="caution">
    <text evidence="8">The sequence shown here is derived from an EMBL/GenBank/DDBJ whole genome shotgun (WGS) entry which is preliminary data.</text>
</comment>
<feature type="transmembrane region" description="Helical" evidence="7">
    <location>
        <begin position="135"/>
        <end position="153"/>
    </location>
</feature>
<protein>
    <submittedName>
        <fullName evidence="8">Chromate transporter</fullName>
    </submittedName>
</protein>
<keyword evidence="9" id="KW-1185">Reference proteome</keyword>
<evidence type="ECO:0000256" key="1">
    <source>
        <dbReference type="ARBA" id="ARBA00004651"/>
    </source>
</evidence>
<evidence type="ECO:0000313" key="8">
    <source>
        <dbReference type="EMBL" id="MBC5723295.1"/>
    </source>
</evidence>
<dbReference type="InterPro" id="IPR003370">
    <property type="entry name" value="Chromate_transpt"/>
</dbReference>
<name>A0A8J6IYQ3_9FIRM</name>
<comment type="subcellular location">
    <subcellularLocation>
        <location evidence="1">Cell membrane</location>
        <topology evidence="1">Multi-pass membrane protein</topology>
    </subcellularLocation>
</comment>
<feature type="transmembrane region" description="Helical" evidence="7">
    <location>
        <begin position="7"/>
        <end position="28"/>
    </location>
</feature>
<evidence type="ECO:0000256" key="3">
    <source>
        <dbReference type="ARBA" id="ARBA00022475"/>
    </source>
</evidence>
<gene>
    <name evidence="8" type="ORF">H8S11_10800</name>
</gene>
<dbReference type="GO" id="GO:0005886">
    <property type="term" value="C:plasma membrane"/>
    <property type="evidence" value="ECO:0007669"/>
    <property type="project" value="UniProtKB-SubCell"/>
</dbReference>
<comment type="similarity">
    <text evidence="2">Belongs to the chromate ion transporter (CHR) (TC 2.A.51) family.</text>
</comment>
<organism evidence="8 9">
    <name type="scientific">Flintibacter hominis</name>
    <dbReference type="NCBI Taxonomy" id="2763048"/>
    <lineage>
        <taxon>Bacteria</taxon>
        <taxon>Bacillati</taxon>
        <taxon>Bacillota</taxon>
        <taxon>Clostridia</taxon>
        <taxon>Eubacteriales</taxon>
        <taxon>Flintibacter</taxon>
    </lineage>
</organism>
<dbReference type="RefSeq" id="WP_147571088.1">
    <property type="nucleotide sequence ID" value="NZ_JACOPO010000007.1"/>
</dbReference>
<dbReference type="InterPro" id="IPR052518">
    <property type="entry name" value="CHR_Transporter"/>
</dbReference>
<evidence type="ECO:0000256" key="7">
    <source>
        <dbReference type="SAM" id="Phobius"/>
    </source>
</evidence>
<dbReference type="EMBL" id="JACOPO010000007">
    <property type="protein sequence ID" value="MBC5723295.1"/>
    <property type="molecule type" value="Genomic_DNA"/>
</dbReference>
<dbReference type="GO" id="GO:0015109">
    <property type="term" value="F:chromate transmembrane transporter activity"/>
    <property type="evidence" value="ECO:0007669"/>
    <property type="project" value="InterPro"/>
</dbReference>
<dbReference type="Pfam" id="PF02417">
    <property type="entry name" value="Chromate_transp"/>
    <property type="match status" value="1"/>
</dbReference>
<evidence type="ECO:0000256" key="2">
    <source>
        <dbReference type="ARBA" id="ARBA00005262"/>
    </source>
</evidence>
<proteinExistence type="inferred from homology"/>
<dbReference type="PANTHER" id="PTHR43663">
    <property type="entry name" value="CHROMATE TRANSPORT PROTEIN-RELATED"/>
    <property type="match status" value="1"/>
</dbReference>
<feature type="transmembrane region" description="Helical" evidence="7">
    <location>
        <begin position="76"/>
        <end position="99"/>
    </location>
</feature>
<evidence type="ECO:0000256" key="5">
    <source>
        <dbReference type="ARBA" id="ARBA00022989"/>
    </source>
</evidence>
<feature type="transmembrane region" description="Helical" evidence="7">
    <location>
        <begin position="111"/>
        <end position="128"/>
    </location>
</feature>
<reference evidence="8" key="1">
    <citation type="submission" date="2020-08" db="EMBL/GenBank/DDBJ databases">
        <title>Genome public.</title>
        <authorList>
            <person name="Liu C."/>
            <person name="Sun Q."/>
        </authorList>
    </citation>
    <scope>NUCLEOTIDE SEQUENCE</scope>
    <source>
        <strain evidence="8">NSJ-23</strain>
    </source>
</reference>
<dbReference type="AlphaFoldDB" id="A0A8J6IYQ3"/>
<accession>A0A8J6IYQ3</accession>
<evidence type="ECO:0000256" key="6">
    <source>
        <dbReference type="ARBA" id="ARBA00023136"/>
    </source>
</evidence>
<keyword evidence="5 7" id="KW-1133">Transmembrane helix</keyword>
<keyword evidence="3" id="KW-1003">Cell membrane</keyword>